<dbReference type="Proteomes" id="UP000548685">
    <property type="component" value="Unassembled WGS sequence"/>
</dbReference>
<protein>
    <submittedName>
        <fullName evidence="1">Ectoine hydroxylase-related dioxygenase (Phytanoyl-CoA dioxygenase family)</fullName>
    </submittedName>
</protein>
<evidence type="ECO:0000313" key="2">
    <source>
        <dbReference type="EMBL" id="MXP37398.1"/>
    </source>
</evidence>
<name>A0A6I4UG26_9SPHN</name>
<dbReference type="GO" id="GO:0016706">
    <property type="term" value="F:2-oxoglutarate-dependent dioxygenase activity"/>
    <property type="evidence" value="ECO:0007669"/>
    <property type="project" value="UniProtKB-ARBA"/>
</dbReference>
<keyword evidence="1" id="KW-0223">Dioxygenase</keyword>
<dbReference type="EMBL" id="WTYB01000001">
    <property type="protein sequence ID" value="MXP37398.1"/>
    <property type="molecule type" value="Genomic_DNA"/>
</dbReference>
<proteinExistence type="predicted"/>
<comment type="caution">
    <text evidence="2">The sequence shown here is derived from an EMBL/GenBank/DDBJ whole genome shotgun (WGS) entry which is preliminary data.</text>
</comment>
<dbReference type="InterPro" id="IPR051961">
    <property type="entry name" value="Fungal_Metabolite_Diox"/>
</dbReference>
<dbReference type="Gene3D" id="2.60.120.620">
    <property type="entry name" value="q2cbj1_9rhob like domain"/>
    <property type="match status" value="1"/>
</dbReference>
<dbReference type="RefSeq" id="WP_160759539.1">
    <property type="nucleotide sequence ID" value="NZ_BAAADZ010000002.1"/>
</dbReference>
<evidence type="ECO:0000313" key="1">
    <source>
        <dbReference type="EMBL" id="MBB3774961.1"/>
    </source>
</evidence>
<sequence length="413" mass="45781">MLDALGPSFRWGDGDGYDEAITELLAFAYRPEKQPLPPVYPMVNFPCHSSDMDGLRISNDTSAYEVPAALDAEGRMTAACIAQALTMMDTHGLVVITGLLSNSEAEAGLKLVRQTIADPDRARSAFASETDNLYVRRDFCSLPSNPGVTRFAATLAQRLEGVLTEYCGRTRAVLEIATFTSYLGSSHQYIHRDPAGVISMFAALEDVSPEQGGTVFVPGTHQYGGADYQHGGGAYQLMELFRTRCNAGIFRHNLAKLWRMRGSSDAPLAPGEFRDRVFSRLWDQHQPNILRFLLGKNSQFSLRHCSPATLWRLRRERAVLDERFRLVQVAPRKGTVILYRSDLLHAGPDNRSARPRQFFGMSIARDIIDSKYWHDGYSPHPSLIAEPLTLGDLLAAPAAAASLPEPRQRALVE</sequence>
<accession>A0A6I4UG26</accession>
<gene>
    <name evidence="1" type="ORF">FHS52_000904</name>
    <name evidence="2" type="ORF">GRI59_02065</name>
</gene>
<reference evidence="2 3" key="1">
    <citation type="submission" date="2019-12" db="EMBL/GenBank/DDBJ databases">
        <title>Genomic-based taxomic classification of the family Erythrobacteraceae.</title>
        <authorList>
            <person name="Xu L."/>
        </authorList>
    </citation>
    <scope>NUCLEOTIDE SEQUENCE [LARGE SCALE GENOMIC DNA]</scope>
    <source>
        <strain evidence="2 3">JCM 10282</strain>
    </source>
</reference>
<dbReference type="Proteomes" id="UP000430021">
    <property type="component" value="Unassembled WGS sequence"/>
</dbReference>
<dbReference type="EMBL" id="JACICE010000001">
    <property type="protein sequence ID" value="MBB3774961.1"/>
    <property type="molecule type" value="Genomic_DNA"/>
</dbReference>
<dbReference type="OrthoDB" id="7388736at2"/>
<keyword evidence="1" id="KW-0560">Oxidoreductase</keyword>
<dbReference type="AlphaFoldDB" id="A0A6I4UG26"/>
<reference evidence="1 4" key="2">
    <citation type="submission" date="2020-08" db="EMBL/GenBank/DDBJ databases">
        <title>Genomic Encyclopedia of Type Strains, Phase IV (KMG-IV): sequencing the most valuable type-strain genomes for metagenomic binning, comparative biology and taxonomic classification.</title>
        <authorList>
            <person name="Goeker M."/>
        </authorList>
    </citation>
    <scope>NUCLEOTIDE SEQUENCE [LARGE SCALE GENOMIC DNA]</scope>
    <source>
        <strain evidence="1 4">DSM 8510</strain>
    </source>
</reference>
<dbReference type="Pfam" id="PF05721">
    <property type="entry name" value="PhyH"/>
    <property type="match status" value="1"/>
</dbReference>
<organism evidence="2 3">
    <name type="scientific">Erythrobacter ramosus</name>
    <dbReference type="NCBI Taxonomy" id="35811"/>
    <lineage>
        <taxon>Bacteria</taxon>
        <taxon>Pseudomonadati</taxon>
        <taxon>Pseudomonadota</taxon>
        <taxon>Alphaproteobacteria</taxon>
        <taxon>Sphingomonadales</taxon>
        <taxon>Erythrobacteraceae</taxon>
        <taxon>Erythrobacter/Porphyrobacter group</taxon>
        <taxon>Erythrobacter</taxon>
    </lineage>
</organism>
<evidence type="ECO:0000313" key="4">
    <source>
        <dbReference type="Proteomes" id="UP000548685"/>
    </source>
</evidence>
<keyword evidence="4" id="KW-1185">Reference proteome</keyword>
<dbReference type="InterPro" id="IPR008775">
    <property type="entry name" value="Phytyl_CoA_dOase-like"/>
</dbReference>
<dbReference type="SUPFAM" id="SSF51197">
    <property type="entry name" value="Clavaminate synthase-like"/>
    <property type="match status" value="1"/>
</dbReference>
<evidence type="ECO:0000313" key="3">
    <source>
        <dbReference type="Proteomes" id="UP000430021"/>
    </source>
</evidence>
<dbReference type="PANTHER" id="PTHR37563">
    <property type="entry name" value="PHYTANOYL-COA DIOXYGENASE FAMILY PROTEIN (AFU_ORTHOLOGUE AFUA_2G03330)"/>
    <property type="match status" value="1"/>
</dbReference>
<dbReference type="PANTHER" id="PTHR37563:SF2">
    <property type="entry name" value="PHYTANOYL-COA DIOXYGENASE FAMILY PROTEIN (AFU_ORTHOLOGUE AFUA_2G03330)"/>
    <property type="match status" value="1"/>
</dbReference>